<reference evidence="2 3" key="1">
    <citation type="submission" date="2014-08" db="EMBL/GenBank/DDBJ databases">
        <title>Whole genome shotgun sequence of Sphingomonas paucimobilis NBRC 13935.</title>
        <authorList>
            <person name="Hosoyama A."/>
            <person name="Hashimoto M."/>
            <person name="Hosoyama Y."/>
            <person name="Noguchi M."/>
            <person name="Uohara A."/>
            <person name="Ohji S."/>
            <person name="Katano-Makiyama Y."/>
            <person name="Ichikawa N."/>
            <person name="Kimura A."/>
            <person name="Yamazoe A."/>
            <person name="Fujita N."/>
        </authorList>
    </citation>
    <scope>NUCLEOTIDE SEQUENCE [LARGE SCALE GENOMIC DNA]</scope>
    <source>
        <strain evidence="2 3">NBRC 13935</strain>
    </source>
</reference>
<keyword evidence="3" id="KW-1185">Reference proteome</keyword>
<evidence type="ECO:0000313" key="2">
    <source>
        <dbReference type="EMBL" id="GAN15687.1"/>
    </source>
</evidence>
<comment type="caution">
    <text evidence="2">The sequence shown here is derived from an EMBL/GenBank/DDBJ whole genome shotgun (WGS) entry which is preliminary data.</text>
</comment>
<sequence>MNQKTLTVWVPDDSVRPKNALMGLAASIGLRATAPLGTLTGVRWLFVLTETLGTLVSVLAFLSRKLRGR</sequence>
<keyword evidence="1" id="KW-0812">Transmembrane</keyword>
<dbReference type="EMBL" id="BBJS01000063">
    <property type="protein sequence ID" value="GAN15687.1"/>
    <property type="molecule type" value="Genomic_DNA"/>
</dbReference>
<name>A0A0C9NHJ8_SPHPI</name>
<dbReference type="Proteomes" id="UP000032025">
    <property type="component" value="Unassembled WGS sequence"/>
</dbReference>
<keyword evidence="1" id="KW-1133">Transmembrane helix</keyword>
<evidence type="ECO:0000256" key="1">
    <source>
        <dbReference type="SAM" id="Phobius"/>
    </source>
</evidence>
<accession>A0A0C9NHJ8</accession>
<dbReference type="AlphaFoldDB" id="A0A0C9NHJ8"/>
<evidence type="ECO:0000313" key="3">
    <source>
        <dbReference type="Proteomes" id="UP000032025"/>
    </source>
</evidence>
<organism evidence="2 3">
    <name type="scientific">Sphingomonas paucimobilis NBRC 13935</name>
    <dbReference type="NCBI Taxonomy" id="1219050"/>
    <lineage>
        <taxon>Bacteria</taxon>
        <taxon>Pseudomonadati</taxon>
        <taxon>Pseudomonadota</taxon>
        <taxon>Alphaproteobacteria</taxon>
        <taxon>Sphingomonadales</taxon>
        <taxon>Sphingomonadaceae</taxon>
        <taxon>Sphingomonas</taxon>
    </lineage>
</organism>
<protein>
    <submittedName>
        <fullName evidence="2">DNA, contig: SP663</fullName>
    </submittedName>
</protein>
<feature type="transmembrane region" description="Helical" evidence="1">
    <location>
        <begin position="44"/>
        <end position="62"/>
    </location>
</feature>
<keyword evidence="1" id="KW-0472">Membrane</keyword>
<gene>
    <name evidence="2" type="ORF">SP6_63_00020</name>
</gene>
<proteinExistence type="predicted"/>